<proteinExistence type="inferred from homology"/>
<feature type="signal peptide" evidence="6">
    <location>
        <begin position="1"/>
        <end position="25"/>
    </location>
</feature>
<dbReference type="KEGG" id="cku:UL82_00230"/>
<dbReference type="RefSeq" id="WP_046438294.1">
    <property type="nucleotide sequence ID" value="NZ_CP011312.1"/>
</dbReference>
<evidence type="ECO:0000256" key="4">
    <source>
        <dbReference type="SAM" id="MobiDB-lite"/>
    </source>
</evidence>
<dbReference type="OrthoDB" id="4984297at2"/>
<evidence type="ECO:0000313" key="9">
    <source>
        <dbReference type="EMBL" id="AKE40289.1"/>
    </source>
</evidence>
<evidence type="ECO:0000256" key="5">
    <source>
        <dbReference type="SAM" id="Phobius"/>
    </source>
</evidence>
<dbReference type="InterPro" id="IPR013783">
    <property type="entry name" value="Ig-like_fold"/>
</dbReference>
<dbReference type="SUPFAM" id="SSF101898">
    <property type="entry name" value="NHL repeat"/>
    <property type="match status" value="1"/>
</dbReference>
<evidence type="ECO:0000259" key="7">
    <source>
        <dbReference type="Pfam" id="PF17802"/>
    </source>
</evidence>
<name>A0A0F6TCF2_9CORY</name>
<feature type="chain" id="PRO_5043120011" evidence="6">
    <location>
        <begin position="26"/>
        <end position="1188"/>
    </location>
</feature>
<dbReference type="InterPro" id="IPR041033">
    <property type="entry name" value="SpaA_PFL_dom_1"/>
</dbReference>
<dbReference type="PANTHER" id="PTHR36108">
    <property type="entry name" value="COLOSSIN-B-RELATED"/>
    <property type="match status" value="1"/>
</dbReference>
<dbReference type="AlphaFoldDB" id="A0A0F6TCF2"/>
<keyword evidence="5" id="KW-0812">Transmembrane</keyword>
<evidence type="ECO:0000256" key="1">
    <source>
        <dbReference type="ARBA" id="ARBA00007257"/>
    </source>
</evidence>
<evidence type="ECO:0000259" key="8">
    <source>
        <dbReference type="Pfam" id="PF20674"/>
    </source>
</evidence>
<keyword evidence="9" id="KW-0176">Collagen</keyword>
<evidence type="ECO:0000256" key="3">
    <source>
        <dbReference type="ARBA" id="ARBA00022729"/>
    </source>
</evidence>
<sequence>MFAQFSHRIAVITATSALLAASTFAYPLHTTAEPIAEDAIAHEYDYLEIPEDPFDETGEHLSPDLDIDDPDLDEDTTTPTEKNESTEKSADPATELELSDLPQASGPLQCTPGNFYSLASHSAQAGKVYHIEDTGKGFTPSTEPLVDFSTLLPPNNPDGRLSKNVPTRQPLNGLAIGDDGKKAYAVHLELPHKVTKIFESTGIYQWDATTNKVTVGTYFNSTPIIRSRFFIAGGTNPANDDKYYFGGYKAVLDKGKYEIRFHLFMYDPATQQVGHLGYVVAYKTFFYNELHNGDLAFDQDGNMYILYHNPTYNVVRVIPVTAESLTEAEAHGAVYADEEKPLSTANENYEIASQNVRDLDKFQRIGGTYNGLAFAADGNMYAETTNFGSGTVTIQKLDSNSGSTLYSGTGNRTWTMGLDLASCIRIPTVELKKNIISRDKPTDQFKLDIFREDLGTTKDKELTSATTTGSSTGIQKEYAGPIPAIVGKRYRIQESGTANEGAISANLDHYRSSVTCTNEETKEKIELTEVPDNTRAWTFEVPDSAKHDHPLISCTYTNEASGDIKWKKISEKDADKSKDKASGLAGSTWELRKQGDPKVLATIEDFVCTTPTSADCLKKIKEQNRLSELDYADTNPAAGEFLVPRLPYGSYTLTETKAPEGYLLRKDPIEFTIDDSSERPYPVNDGVITNKPSQAEISWEKVDENSKPLDGSSWKLIPIINGKRDETKAITVKDNDEKDANKEAGHFTLKDIPLGKYVLIETKAPTGYRLSKPVEKEVEVSESKNKVDLGKIENIPARIEWEKVDSKTSQPLAGSVWTLTYPNNKEVTIEDCTTAPCKGPDLDPTAGKFSIVDPGNGRYTLKEKTAPAGYSLRKETISLELKEDGYTISGIGDEVSRKWQVDSKERVISLNIGKITNDKSTAHLNWRKLAAATPEQKAEILLGGSEWTLVPVKDGKADEKNAITIVDKTNTNEGVRDENATAGEFLVKDIEVGTYLLRETKAPAGYQISEELRNGVEVTITSDQTGTTIKLKDQYNKPITGNVIWQKIDPEKNALTGSVWTIVKVTEDHKPIAGQEAIRIEDCTEQACTGYDKDAVGGKFRVENLEFGTYKLQEVQAPAGYKLEKKEHYFTISEQGVVDAGSFVNHIGRGINLPLTGGRGSYIFILFALGISAISLISAGTFLKRRRG</sequence>
<comment type="similarity">
    <text evidence="1">Belongs to the serine-aspartate repeat-containing protein (SDr) family.</text>
</comment>
<feature type="domain" description="SpaA-like prealbumin fold" evidence="7">
    <location>
        <begin position="942"/>
        <end position="1033"/>
    </location>
</feature>
<feature type="domain" description="SpaA-like prealbumin fold" evidence="7">
    <location>
        <begin position="1041"/>
        <end position="1137"/>
    </location>
</feature>
<dbReference type="PANTHER" id="PTHR36108:SF13">
    <property type="entry name" value="COLOSSIN-B-RELATED"/>
    <property type="match status" value="1"/>
</dbReference>
<keyword evidence="5" id="KW-0472">Membrane</keyword>
<dbReference type="InterPro" id="IPR048834">
    <property type="entry name" value="SpaA_pre-album"/>
</dbReference>
<evidence type="ECO:0000313" key="10">
    <source>
        <dbReference type="Proteomes" id="UP000033457"/>
    </source>
</evidence>
<dbReference type="STRING" id="35755.UL82_00230"/>
<dbReference type="EMBL" id="CP011312">
    <property type="protein sequence ID" value="AKE40289.1"/>
    <property type="molecule type" value="Genomic_DNA"/>
</dbReference>
<evidence type="ECO:0000256" key="2">
    <source>
        <dbReference type="ARBA" id="ARBA00022525"/>
    </source>
</evidence>
<dbReference type="HOGENOM" id="CLU_272332_0_0_11"/>
<feature type="compositionally biased region" description="Basic and acidic residues" evidence="4">
    <location>
        <begin position="81"/>
        <end position="90"/>
    </location>
</feature>
<feature type="domain" description="SpaA-like prealbumin fold" evidence="8">
    <location>
        <begin position="428"/>
        <end position="559"/>
    </location>
</feature>
<keyword evidence="3 6" id="KW-0732">Signal</keyword>
<dbReference type="Pfam" id="PF20674">
    <property type="entry name" value="SpaA_3"/>
    <property type="match status" value="1"/>
</dbReference>
<feature type="compositionally biased region" description="Acidic residues" evidence="4">
    <location>
        <begin position="65"/>
        <end position="76"/>
    </location>
</feature>
<feature type="domain" description="SpaA-like prealbumin fold" evidence="7">
    <location>
        <begin position="696"/>
        <end position="788"/>
    </location>
</feature>
<accession>A0A0F6TCF2</accession>
<keyword evidence="5" id="KW-1133">Transmembrane helix</keyword>
<dbReference type="Gene3D" id="2.60.40.10">
    <property type="entry name" value="Immunoglobulins"/>
    <property type="match status" value="5"/>
</dbReference>
<feature type="transmembrane region" description="Helical" evidence="5">
    <location>
        <begin position="1162"/>
        <end position="1183"/>
    </location>
</feature>
<evidence type="ECO:0000256" key="6">
    <source>
        <dbReference type="SAM" id="SignalP"/>
    </source>
</evidence>
<protein>
    <submittedName>
        <fullName evidence="9">Putative collagen-binding protein</fullName>
    </submittedName>
</protein>
<feature type="domain" description="SpaA-like prealbumin fold" evidence="7">
    <location>
        <begin position="798"/>
        <end position="888"/>
    </location>
</feature>
<dbReference type="GO" id="GO:0005975">
    <property type="term" value="P:carbohydrate metabolic process"/>
    <property type="evidence" value="ECO:0007669"/>
    <property type="project" value="UniProtKB-ARBA"/>
</dbReference>
<organism evidence="9 10">
    <name type="scientific">Corynebacterium kutscheri</name>
    <dbReference type="NCBI Taxonomy" id="35755"/>
    <lineage>
        <taxon>Bacteria</taxon>
        <taxon>Bacillati</taxon>
        <taxon>Actinomycetota</taxon>
        <taxon>Actinomycetes</taxon>
        <taxon>Mycobacteriales</taxon>
        <taxon>Corynebacteriaceae</taxon>
        <taxon>Corynebacterium</taxon>
    </lineage>
</organism>
<keyword evidence="2" id="KW-0964">Secreted</keyword>
<feature type="region of interest" description="Disordered" evidence="4">
    <location>
        <begin position="51"/>
        <end position="94"/>
    </location>
</feature>
<feature type="domain" description="SpaA-like prealbumin fold" evidence="7">
    <location>
        <begin position="578"/>
        <end position="677"/>
    </location>
</feature>
<reference evidence="9 10" key="1">
    <citation type="journal article" date="2015" name="Genome Announc.">
        <title>Complete Genome Sequence of Corynebacterium kutscheri DSM 20755, a Corynebacterial Type Strain with Remarkably Low G+C Content of Chromosomal DNA.</title>
        <authorList>
            <person name="Ruckert C."/>
            <person name="Albersmeier A."/>
            <person name="Winkler A."/>
            <person name="Tauch A."/>
        </authorList>
    </citation>
    <scope>NUCLEOTIDE SEQUENCE [LARGE SCALE GENOMIC DNA]</scope>
    <source>
        <strain evidence="9 10">DSM 20755</strain>
    </source>
</reference>
<gene>
    <name evidence="9" type="ORF">UL82_00230</name>
</gene>
<dbReference type="Proteomes" id="UP000033457">
    <property type="component" value="Chromosome"/>
</dbReference>
<keyword evidence="10" id="KW-1185">Reference proteome</keyword>
<dbReference type="Pfam" id="PF17802">
    <property type="entry name" value="SpaA"/>
    <property type="match status" value="5"/>
</dbReference>